<dbReference type="AlphaFoldDB" id="A0A1G2B2X7"/>
<keyword evidence="7" id="KW-0808">Transferase</keyword>
<dbReference type="STRING" id="1798543.A2898_03555"/>
<dbReference type="PIRSF" id="PIRSF500217">
    <property type="entry name" value="AlgI"/>
    <property type="match status" value="1"/>
</dbReference>
<evidence type="ECO:0000256" key="1">
    <source>
        <dbReference type="ARBA" id="ARBA00004651"/>
    </source>
</evidence>
<evidence type="ECO:0000256" key="7">
    <source>
        <dbReference type="PIRNR" id="PIRNR016636"/>
    </source>
</evidence>
<keyword evidence="4 8" id="KW-0812">Transmembrane</keyword>
<protein>
    <recommendedName>
        <fullName evidence="11">Alginate O-acetyltransferase</fullName>
    </recommendedName>
</protein>
<dbReference type="Pfam" id="PF03062">
    <property type="entry name" value="MBOAT"/>
    <property type="match status" value="1"/>
</dbReference>
<feature type="transmembrane region" description="Helical" evidence="8">
    <location>
        <begin position="425"/>
        <end position="444"/>
    </location>
</feature>
<accession>A0A1G2B2X7</accession>
<dbReference type="PIRSF" id="PIRSF016636">
    <property type="entry name" value="AlgI_DltB"/>
    <property type="match status" value="1"/>
</dbReference>
<dbReference type="PANTHER" id="PTHR13285">
    <property type="entry name" value="ACYLTRANSFERASE"/>
    <property type="match status" value="1"/>
</dbReference>
<proteinExistence type="inferred from homology"/>
<feature type="transmembrane region" description="Helical" evidence="8">
    <location>
        <begin position="90"/>
        <end position="110"/>
    </location>
</feature>
<evidence type="ECO:0008006" key="11">
    <source>
        <dbReference type="Google" id="ProtNLM"/>
    </source>
</evidence>
<dbReference type="InterPro" id="IPR028362">
    <property type="entry name" value="AlgI"/>
</dbReference>
<comment type="caution">
    <text evidence="9">The sequence shown here is derived from an EMBL/GenBank/DDBJ whole genome shotgun (WGS) entry which is preliminary data.</text>
</comment>
<feature type="transmembrane region" description="Helical" evidence="8">
    <location>
        <begin position="373"/>
        <end position="392"/>
    </location>
</feature>
<dbReference type="Proteomes" id="UP000179164">
    <property type="component" value="Unassembled WGS sequence"/>
</dbReference>
<comment type="subcellular location">
    <subcellularLocation>
        <location evidence="1">Cell membrane</location>
        <topology evidence="1">Multi-pass membrane protein</topology>
    </subcellularLocation>
</comment>
<evidence type="ECO:0000313" key="10">
    <source>
        <dbReference type="Proteomes" id="UP000179164"/>
    </source>
</evidence>
<gene>
    <name evidence="9" type="ORF">A2898_03555</name>
</gene>
<evidence type="ECO:0000313" key="9">
    <source>
        <dbReference type="EMBL" id="OGY83335.1"/>
    </source>
</evidence>
<feature type="transmembrane region" description="Helical" evidence="8">
    <location>
        <begin position="401"/>
        <end position="419"/>
    </location>
</feature>
<organism evidence="9 10">
    <name type="scientific">Candidatus Kerfeldbacteria bacterium RIFCSPLOWO2_01_FULL_48_11</name>
    <dbReference type="NCBI Taxonomy" id="1798543"/>
    <lineage>
        <taxon>Bacteria</taxon>
        <taxon>Candidatus Kerfeldiibacteriota</taxon>
    </lineage>
</organism>
<evidence type="ECO:0000256" key="2">
    <source>
        <dbReference type="ARBA" id="ARBA00010323"/>
    </source>
</evidence>
<feature type="transmembrane region" description="Helical" evidence="8">
    <location>
        <begin position="242"/>
        <end position="262"/>
    </location>
</feature>
<feature type="transmembrane region" description="Helical" evidence="8">
    <location>
        <begin position="168"/>
        <end position="187"/>
    </location>
</feature>
<dbReference type="EMBL" id="MHKE01000014">
    <property type="protein sequence ID" value="OGY83335.1"/>
    <property type="molecule type" value="Genomic_DNA"/>
</dbReference>
<feature type="transmembrane region" description="Helical" evidence="8">
    <location>
        <begin position="465"/>
        <end position="487"/>
    </location>
</feature>
<evidence type="ECO:0000256" key="5">
    <source>
        <dbReference type="ARBA" id="ARBA00022989"/>
    </source>
</evidence>
<keyword evidence="6 7" id="KW-0472">Membrane</keyword>
<dbReference type="GO" id="GO:0016746">
    <property type="term" value="F:acyltransferase activity"/>
    <property type="evidence" value="ECO:0007669"/>
    <property type="project" value="UniProtKB-KW"/>
</dbReference>
<reference evidence="9 10" key="1">
    <citation type="journal article" date="2016" name="Nat. Commun.">
        <title>Thousands of microbial genomes shed light on interconnected biogeochemical processes in an aquifer system.</title>
        <authorList>
            <person name="Anantharaman K."/>
            <person name="Brown C.T."/>
            <person name="Hug L.A."/>
            <person name="Sharon I."/>
            <person name="Castelle C.J."/>
            <person name="Probst A.J."/>
            <person name="Thomas B.C."/>
            <person name="Singh A."/>
            <person name="Wilkins M.J."/>
            <person name="Karaoz U."/>
            <person name="Brodie E.L."/>
            <person name="Williams K.H."/>
            <person name="Hubbard S.S."/>
            <person name="Banfield J.F."/>
        </authorList>
    </citation>
    <scope>NUCLEOTIDE SEQUENCE [LARGE SCALE GENOMIC DNA]</scope>
</reference>
<feature type="transmembrane region" description="Helical" evidence="8">
    <location>
        <begin position="130"/>
        <end position="148"/>
    </location>
</feature>
<comment type="similarity">
    <text evidence="2 7">Belongs to the membrane-bound acyltransferase family.</text>
</comment>
<keyword evidence="5 8" id="KW-1133">Transmembrane helix</keyword>
<feature type="transmembrane region" description="Helical" evidence="8">
    <location>
        <begin position="6"/>
        <end position="22"/>
    </location>
</feature>
<keyword evidence="7" id="KW-0012">Acyltransferase</keyword>
<evidence type="ECO:0000256" key="8">
    <source>
        <dbReference type="SAM" id="Phobius"/>
    </source>
</evidence>
<feature type="transmembrane region" description="Helical" evidence="8">
    <location>
        <begin position="49"/>
        <end position="69"/>
    </location>
</feature>
<dbReference type="PANTHER" id="PTHR13285:SF18">
    <property type="entry name" value="PROTEIN-CYSTEINE N-PALMITOYLTRANSFERASE RASP"/>
    <property type="match status" value="1"/>
</dbReference>
<dbReference type="GO" id="GO:0005886">
    <property type="term" value="C:plasma membrane"/>
    <property type="evidence" value="ECO:0007669"/>
    <property type="project" value="UniProtKB-SubCell"/>
</dbReference>
<sequence length="499" mass="56805">MLFSSPIFLLAFLPLFLLVYFLLPKRFRNFFLMLASVFFYTWGEGKLVAIMLTSSFVDFLAGITIAGGWKNWRDPIKQLDPNGPRTRKQKITLAVSLLANIAFLGFFKYFNFGIDNFNAFMGTLGLENAMLTNITAITLPLGISFYTFQSMSYTIDVYRGHATATRHYFNFVAFVTMFPQLVAGPIIRYADVAREIAHRIVTREKFASGVQRFAVGLGKKMLIANIVAVPADKLFTFPVSDLSALLAWIGVISYALQIYFDFSGYSDMAIGMGRMLGFEFLENFNYPYISRSIREFWRRWHISMSTWFRDYLYIPLGGNRKSGTRTFVNLLVVFSITGLWHGASWNFVVWGLFHGVFMMLERTVVGRWLDRAWRPIQHLYVLLIVLIGWVFFRANSLENAIAYLQSMVGMGSGVVGDISQYVDPYFLVVVVIGIIGSAPILKWCKRVIGHYVTTASNGRALAIHISTHVVTIFMVIALLGASLMLMAHDTYNPFIYFRF</sequence>
<name>A0A1G2B2X7_9BACT</name>
<feature type="transmembrane region" description="Helical" evidence="8">
    <location>
        <begin position="327"/>
        <end position="353"/>
    </location>
</feature>
<keyword evidence="3 7" id="KW-1003">Cell membrane</keyword>
<dbReference type="GO" id="GO:0042121">
    <property type="term" value="P:alginic acid biosynthetic process"/>
    <property type="evidence" value="ECO:0007669"/>
    <property type="project" value="InterPro"/>
</dbReference>
<evidence type="ECO:0000256" key="6">
    <source>
        <dbReference type="ARBA" id="ARBA00023136"/>
    </source>
</evidence>
<dbReference type="InterPro" id="IPR004299">
    <property type="entry name" value="MBOAT_fam"/>
</dbReference>
<evidence type="ECO:0000256" key="4">
    <source>
        <dbReference type="ARBA" id="ARBA00022692"/>
    </source>
</evidence>
<dbReference type="InterPro" id="IPR051085">
    <property type="entry name" value="MB_O-acyltransferase"/>
</dbReference>
<dbReference type="InterPro" id="IPR024194">
    <property type="entry name" value="Ac/AlaTfrase_AlgI/DltB"/>
</dbReference>
<evidence type="ECO:0000256" key="3">
    <source>
        <dbReference type="ARBA" id="ARBA00022475"/>
    </source>
</evidence>